<dbReference type="Gene3D" id="3.30.950.10">
    <property type="entry name" value="Methyltransferase, Cobalt-precorrin-4 Transmethylase, Domain 2"/>
    <property type="match status" value="1"/>
</dbReference>
<dbReference type="Gene3D" id="3.40.1010.10">
    <property type="entry name" value="Cobalt-precorrin-4 Transmethylase, Domain 1"/>
    <property type="match status" value="1"/>
</dbReference>
<dbReference type="InterPro" id="IPR014777">
    <property type="entry name" value="4pyrrole_Mease_sub1"/>
</dbReference>
<dbReference type="Pfam" id="PF00590">
    <property type="entry name" value="TP_methylase"/>
    <property type="match status" value="1"/>
</dbReference>
<reference evidence="7" key="2">
    <citation type="submission" date="2021-04" db="EMBL/GenBank/DDBJ databases">
        <authorList>
            <person name="Gilroy R."/>
        </authorList>
    </citation>
    <scope>NUCLEOTIDE SEQUENCE</scope>
    <source>
        <strain evidence="7">A6-441</strain>
    </source>
</reference>
<reference evidence="7" key="1">
    <citation type="journal article" date="2021" name="PeerJ">
        <title>Extensive microbial diversity within the chicken gut microbiome revealed by metagenomics and culture.</title>
        <authorList>
            <person name="Gilroy R."/>
            <person name="Ravi A."/>
            <person name="Getino M."/>
            <person name="Pursley I."/>
            <person name="Horton D.L."/>
            <person name="Alikhan N.F."/>
            <person name="Baker D."/>
            <person name="Gharbi K."/>
            <person name="Hall N."/>
            <person name="Watson M."/>
            <person name="Adriaenssens E.M."/>
            <person name="Foster-Nyarko E."/>
            <person name="Jarju S."/>
            <person name="Secka A."/>
            <person name="Antonio M."/>
            <person name="Oren A."/>
            <person name="Chaudhuri R.R."/>
            <person name="La Ragione R."/>
            <person name="Hildebrand F."/>
            <person name="Pallen M.J."/>
        </authorList>
    </citation>
    <scope>NUCLEOTIDE SEQUENCE</scope>
    <source>
        <strain evidence="7">A6-441</strain>
    </source>
</reference>
<dbReference type="PANTHER" id="PTHR43182">
    <property type="entry name" value="COBALT-PRECORRIN-6B C(15)-METHYLTRANSFERASE (DECARBOXYLATING)"/>
    <property type="match status" value="1"/>
</dbReference>
<dbReference type="GO" id="GO:0032259">
    <property type="term" value="P:methylation"/>
    <property type="evidence" value="ECO:0007669"/>
    <property type="project" value="UniProtKB-KW"/>
</dbReference>
<dbReference type="InterPro" id="IPR014776">
    <property type="entry name" value="4pyrrole_Mease_sub2"/>
</dbReference>
<keyword evidence="3" id="KW-0489">Methyltransferase</keyword>
<evidence type="ECO:0000313" key="8">
    <source>
        <dbReference type="Proteomes" id="UP000724657"/>
    </source>
</evidence>
<dbReference type="InterPro" id="IPR035996">
    <property type="entry name" value="4pyrrol_Methylase_sf"/>
</dbReference>
<dbReference type="AlphaFoldDB" id="A0A9E2KZ00"/>
<dbReference type="InterPro" id="IPR012818">
    <property type="entry name" value="CbiE"/>
</dbReference>
<comment type="caution">
    <text evidence="7">The sequence shown here is derived from an EMBL/GenBank/DDBJ whole genome shotgun (WGS) entry which is preliminary data.</text>
</comment>
<evidence type="ECO:0000256" key="4">
    <source>
        <dbReference type="ARBA" id="ARBA00022679"/>
    </source>
</evidence>
<keyword evidence="4" id="KW-0808">Transferase</keyword>
<proteinExistence type="predicted"/>
<organism evidence="7 8">
    <name type="scientific">Candidatus Fusobacterium pullicola</name>
    <dbReference type="NCBI Taxonomy" id="2838601"/>
    <lineage>
        <taxon>Bacteria</taxon>
        <taxon>Fusobacteriati</taxon>
        <taxon>Fusobacteriota</taxon>
        <taxon>Fusobacteriia</taxon>
        <taxon>Fusobacteriales</taxon>
        <taxon>Fusobacteriaceae</taxon>
        <taxon>Fusobacterium</taxon>
    </lineage>
</organism>
<accession>A0A9E2KZ00</accession>
<dbReference type="PANTHER" id="PTHR43182:SF1">
    <property type="entry name" value="COBALT-PRECORRIN-7 C(5)-METHYLTRANSFERASE"/>
    <property type="match status" value="1"/>
</dbReference>
<dbReference type="SUPFAM" id="SSF53790">
    <property type="entry name" value="Tetrapyrrole methylase"/>
    <property type="match status" value="1"/>
</dbReference>
<comment type="pathway">
    <text evidence="1">Cofactor biosynthesis; adenosylcobalamin biosynthesis.</text>
</comment>
<dbReference type="GO" id="GO:0009236">
    <property type="term" value="P:cobalamin biosynthetic process"/>
    <property type="evidence" value="ECO:0007669"/>
    <property type="project" value="UniProtKB-KW"/>
</dbReference>
<feature type="domain" description="Tetrapyrrole methylase" evidence="6">
    <location>
        <begin position="3"/>
        <end position="189"/>
    </location>
</feature>
<name>A0A9E2KZ00_9FUSO</name>
<dbReference type="InterPro" id="IPR050714">
    <property type="entry name" value="Cobalamin_biosynth_MTase"/>
</dbReference>
<evidence type="ECO:0000256" key="5">
    <source>
        <dbReference type="ARBA" id="ARBA00022691"/>
    </source>
</evidence>
<keyword evidence="2" id="KW-0169">Cobalamin biosynthesis</keyword>
<evidence type="ECO:0000256" key="1">
    <source>
        <dbReference type="ARBA" id="ARBA00004953"/>
    </source>
</evidence>
<dbReference type="NCBIfam" id="TIGR02467">
    <property type="entry name" value="CbiE"/>
    <property type="match status" value="1"/>
</dbReference>
<dbReference type="EMBL" id="JAHLFN010000076">
    <property type="protein sequence ID" value="MBU3843048.1"/>
    <property type="molecule type" value="Genomic_DNA"/>
</dbReference>
<keyword evidence="5" id="KW-0949">S-adenosyl-L-methionine</keyword>
<gene>
    <name evidence="7" type="primary">cbiE</name>
    <name evidence="7" type="ORF">IAA47_08745</name>
</gene>
<evidence type="ECO:0000259" key="6">
    <source>
        <dbReference type="Pfam" id="PF00590"/>
    </source>
</evidence>
<evidence type="ECO:0000313" key="7">
    <source>
        <dbReference type="EMBL" id="MBU3843048.1"/>
    </source>
</evidence>
<dbReference type="GO" id="GO:0008276">
    <property type="term" value="F:protein methyltransferase activity"/>
    <property type="evidence" value="ECO:0007669"/>
    <property type="project" value="InterPro"/>
</dbReference>
<dbReference type="InterPro" id="IPR000878">
    <property type="entry name" value="4pyrrol_Mease"/>
</dbReference>
<sequence length="210" mass="23816">MKKINIVGLGPGNIDYITKGGIDIIKKCEVAVGGARQLEEISSLLLPTCEKYTLGKLTELISYINSHRDKNICVIVSGDTGFYSLLSFMRKNYSREELNVIPGISSYQYLFSRIGEAWQDYRLLSVHGRETEYIEIFAGEKGIVLLTDGINTPYAIAKNIYNAGYRDVEIVVGERLSYPDEKITFIDIKEYEKLNREFAINIVIVRKLNI</sequence>
<protein>
    <submittedName>
        <fullName evidence="7">Precorrin-6y C5,15-methyltransferase (Decarboxylating) subunit CbiE</fullName>
    </submittedName>
</protein>
<dbReference type="CDD" id="cd11644">
    <property type="entry name" value="Precorrin-6Y-MT"/>
    <property type="match status" value="1"/>
</dbReference>
<evidence type="ECO:0000256" key="3">
    <source>
        <dbReference type="ARBA" id="ARBA00022603"/>
    </source>
</evidence>
<evidence type="ECO:0000256" key="2">
    <source>
        <dbReference type="ARBA" id="ARBA00022573"/>
    </source>
</evidence>
<dbReference type="Proteomes" id="UP000724657">
    <property type="component" value="Unassembled WGS sequence"/>
</dbReference>